<dbReference type="GO" id="GO:0045087">
    <property type="term" value="P:innate immune response"/>
    <property type="evidence" value="ECO:0007669"/>
    <property type="project" value="TreeGrafter"/>
</dbReference>
<dbReference type="GO" id="GO:0045944">
    <property type="term" value="P:positive regulation of transcription by RNA polymerase II"/>
    <property type="evidence" value="ECO:0007669"/>
    <property type="project" value="TreeGrafter"/>
</dbReference>
<dbReference type="InterPro" id="IPR011539">
    <property type="entry name" value="RHD_DNA_bind_dom"/>
</dbReference>
<dbReference type="GO" id="GO:0000981">
    <property type="term" value="F:DNA-binding transcription factor activity, RNA polymerase II-specific"/>
    <property type="evidence" value="ECO:0007669"/>
    <property type="project" value="TreeGrafter"/>
</dbReference>
<evidence type="ECO:0000313" key="3">
    <source>
        <dbReference type="Proteomes" id="UP000054190"/>
    </source>
</evidence>
<dbReference type="GO" id="GO:0000978">
    <property type="term" value="F:RNA polymerase II cis-regulatory region sequence-specific DNA binding"/>
    <property type="evidence" value="ECO:0007669"/>
    <property type="project" value="TreeGrafter"/>
</dbReference>
<feature type="domain" description="RHD" evidence="1">
    <location>
        <begin position="1"/>
        <end position="46"/>
    </location>
</feature>
<dbReference type="GO" id="GO:0005634">
    <property type="term" value="C:nucleus"/>
    <property type="evidence" value="ECO:0007669"/>
    <property type="project" value="TreeGrafter"/>
</dbReference>
<dbReference type="PANTHER" id="PTHR24169">
    <property type="entry name" value="NUCLEAR FACTOR NF-KAPPA-B PROTEIN"/>
    <property type="match status" value="1"/>
</dbReference>
<dbReference type="Proteomes" id="UP000054190">
    <property type="component" value="Unassembled WGS sequence"/>
</dbReference>
<dbReference type="GO" id="GO:0006954">
    <property type="term" value="P:inflammatory response"/>
    <property type="evidence" value="ECO:0007669"/>
    <property type="project" value="TreeGrafter"/>
</dbReference>
<proteinExistence type="predicted"/>
<keyword evidence="3" id="KW-1185">Reference proteome</keyword>
<dbReference type="EMBL" id="KK382341">
    <property type="protein sequence ID" value="KFV49093.1"/>
    <property type="molecule type" value="Genomic_DNA"/>
</dbReference>
<gene>
    <name evidence="2" type="ORF">N341_10689</name>
</gene>
<dbReference type="Gene3D" id="2.60.40.340">
    <property type="entry name" value="Rel homology domain (RHD), DNA-binding domain"/>
    <property type="match status" value="1"/>
</dbReference>
<dbReference type="InterPro" id="IPR037059">
    <property type="entry name" value="RHD_DNA_bind_dom_sf"/>
</dbReference>
<evidence type="ECO:0000313" key="2">
    <source>
        <dbReference type="EMBL" id="KFV49093.1"/>
    </source>
</evidence>
<feature type="non-terminal residue" evidence="2">
    <location>
        <position position="1"/>
    </location>
</feature>
<dbReference type="GO" id="GO:0038061">
    <property type="term" value="P:non-canonical NF-kappaB signal transduction"/>
    <property type="evidence" value="ECO:0007669"/>
    <property type="project" value="TreeGrafter"/>
</dbReference>
<dbReference type="AlphaFoldDB" id="A0A093H301"/>
<dbReference type="InterPro" id="IPR008967">
    <property type="entry name" value="p53-like_TF_DNA-bd_sf"/>
</dbReference>
<dbReference type="PANTHER" id="PTHR24169:SF4">
    <property type="entry name" value="PROTO-ONCOGENE C-REL"/>
    <property type="match status" value="1"/>
</dbReference>
<dbReference type="InterPro" id="IPR030492">
    <property type="entry name" value="RHD_CS"/>
</dbReference>
<organism evidence="2 3">
    <name type="scientific">Tyto alba</name>
    <name type="common">Barn owl</name>
    <dbReference type="NCBI Taxonomy" id="56313"/>
    <lineage>
        <taxon>Eukaryota</taxon>
        <taxon>Metazoa</taxon>
        <taxon>Chordata</taxon>
        <taxon>Craniata</taxon>
        <taxon>Vertebrata</taxon>
        <taxon>Euteleostomi</taxon>
        <taxon>Archelosauria</taxon>
        <taxon>Archosauria</taxon>
        <taxon>Dinosauria</taxon>
        <taxon>Saurischia</taxon>
        <taxon>Theropoda</taxon>
        <taxon>Coelurosauria</taxon>
        <taxon>Aves</taxon>
        <taxon>Neognathae</taxon>
        <taxon>Neoaves</taxon>
        <taxon>Telluraves</taxon>
        <taxon>Strigiformes</taxon>
        <taxon>Tytonidae</taxon>
        <taxon>Tyto</taxon>
    </lineage>
</organism>
<protein>
    <submittedName>
        <fullName evidence="2">Proto-oncogene c-Rel</fullName>
    </submittedName>
</protein>
<evidence type="ECO:0000259" key="1">
    <source>
        <dbReference type="PROSITE" id="PS50254"/>
    </source>
</evidence>
<dbReference type="GO" id="GO:0033554">
    <property type="term" value="P:cellular response to stress"/>
    <property type="evidence" value="ECO:0007669"/>
    <property type="project" value="TreeGrafter"/>
</dbReference>
<reference evidence="2 3" key="1">
    <citation type="submission" date="2014-04" db="EMBL/GenBank/DDBJ databases">
        <title>Genome evolution of avian class.</title>
        <authorList>
            <person name="Zhang G."/>
            <person name="Li C."/>
        </authorList>
    </citation>
    <scope>NUCLEOTIDE SEQUENCE [LARGE SCALE GENOMIC DNA]</scope>
    <source>
        <strain evidence="2">BGI_N341</strain>
    </source>
</reference>
<dbReference type="InterPro" id="IPR000451">
    <property type="entry name" value="NFkB/Dor"/>
</dbReference>
<accession>A0A093H301</accession>
<feature type="non-terminal residue" evidence="2">
    <location>
        <position position="62"/>
    </location>
</feature>
<sequence length="62" mass="7122">EPYIEIFEQPRQRGMRFRYKCEGRSAGSIPGEHSTENNKTFPSIQVNTAFIHKLPLPTLTVC</sequence>
<dbReference type="SUPFAM" id="SSF49417">
    <property type="entry name" value="p53-like transcription factors"/>
    <property type="match status" value="1"/>
</dbReference>
<dbReference type="GO" id="GO:0034097">
    <property type="term" value="P:response to cytokine"/>
    <property type="evidence" value="ECO:0007669"/>
    <property type="project" value="TreeGrafter"/>
</dbReference>
<name>A0A093H301_TYTAL</name>
<dbReference type="GO" id="GO:0005737">
    <property type="term" value="C:cytoplasm"/>
    <property type="evidence" value="ECO:0007669"/>
    <property type="project" value="InterPro"/>
</dbReference>
<dbReference type="GO" id="GO:0007249">
    <property type="term" value="P:canonical NF-kappaB signal transduction"/>
    <property type="evidence" value="ECO:0007669"/>
    <property type="project" value="TreeGrafter"/>
</dbReference>
<dbReference type="PROSITE" id="PS50254">
    <property type="entry name" value="REL_2"/>
    <property type="match status" value="1"/>
</dbReference>
<dbReference type="Pfam" id="PF00554">
    <property type="entry name" value="RHD_DNA_bind"/>
    <property type="match status" value="1"/>
</dbReference>
<dbReference type="PROSITE" id="PS01204">
    <property type="entry name" value="REL_1"/>
    <property type="match status" value="1"/>
</dbReference>